<dbReference type="AlphaFoldDB" id="A0A645IC41"/>
<reference evidence="1" key="1">
    <citation type="submission" date="2019-08" db="EMBL/GenBank/DDBJ databases">
        <authorList>
            <person name="Kucharzyk K."/>
            <person name="Murdoch R.W."/>
            <person name="Higgins S."/>
            <person name="Loffler F."/>
        </authorList>
    </citation>
    <scope>NUCLEOTIDE SEQUENCE</scope>
</reference>
<organism evidence="1">
    <name type="scientific">bioreactor metagenome</name>
    <dbReference type="NCBI Taxonomy" id="1076179"/>
    <lineage>
        <taxon>unclassified sequences</taxon>
        <taxon>metagenomes</taxon>
        <taxon>ecological metagenomes</taxon>
    </lineage>
</organism>
<name>A0A645IC41_9ZZZZ</name>
<evidence type="ECO:0000313" key="1">
    <source>
        <dbReference type="EMBL" id="MPN48402.1"/>
    </source>
</evidence>
<accession>A0A645IC41</accession>
<sequence length="161" mass="19462">MFGRQQVENQLLLGRQRLQRFKVGIIFHHRFTFELQSRRHGCLIDITQGTQIITRKPLPEPILKRQQHRRIIQHSKQLLYFILRRRTIMHIADNCRVILLSPKRNHHPAARLNRQRQVIGNGIRISSVQWQRQYNIYIFFHRRAKVQKSSYVKQRSISAKK</sequence>
<proteinExistence type="predicted"/>
<comment type="caution">
    <text evidence="1">The sequence shown here is derived from an EMBL/GenBank/DDBJ whole genome shotgun (WGS) entry which is preliminary data.</text>
</comment>
<protein>
    <submittedName>
        <fullName evidence="1">Uncharacterized protein</fullName>
    </submittedName>
</protein>
<gene>
    <name evidence="1" type="ORF">SDC9_196009</name>
</gene>
<dbReference type="EMBL" id="VSSQ01110702">
    <property type="protein sequence ID" value="MPN48402.1"/>
    <property type="molecule type" value="Genomic_DNA"/>
</dbReference>